<dbReference type="OrthoDB" id="657at10239"/>
<keyword evidence="2" id="KW-1185">Reference proteome</keyword>
<evidence type="ECO:0000313" key="1">
    <source>
        <dbReference type="EMBL" id="AIM40542.1"/>
    </source>
</evidence>
<accession>A0A088F7S0</accession>
<name>A0A088F7S0_9CAUD</name>
<dbReference type="EMBL" id="KM247287">
    <property type="protein sequence ID" value="AIM40542.1"/>
    <property type="molecule type" value="Genomic_DNA"/>
</dbReference>
<organism evidence="1 2">
    <name type="scientific">Escherichia phage J8-65</name>
    <dbReference type="NCBI Taxonomy" id="1536597"/>
    <lineage>
        <taxon>Viruses</taxon>
        <taxon>Duplodnaviria</taxon>
        <taxon>Heunggongvirae</taxon>
        <taxon>Uroviricota</taxon>
        <taxon>Caudoviricetes</taxon>
        <taxon>Autographivirales</taxon>
        <taxon>Autoscriptoviridae</taxon>
        <taxon>Stentvirinae</taxon>
        <taxon>Bonnellvirus</taxon>
        <taxon>Bonnellvirus smaasur</taxon>
        <taxon>Bonnellvirus J865</taxon>
    </lineage>
</organism>
<dbReference type="GeneID" id="22277689"/>
<reference evidence="1 2" key="1">
    <citation type="submission" date="2014-07" db="EMBL/GenBank/DDBJ databases">
        <title>Synergy as a Rationale for Phage Therapy using Phage Cocktails.</title>
        <authorList>
            <person name="Schmerer M."/>
            <person name="Molineux I.J."/>
            <person name="Bull J.J."/>
        </authorList>
    </citation>
    <scope>NUCLEOTIDE SEQUENCE [LARGE SCALE GENOMIC DNA]</scope>
</reference>
<protein>
    <submittedName>
        <fullName evidence="1">Tailspike colanidase</fullName>
    </submittedName>
</protein>
<evidence type="ECO:0000313" key="2">
    <source>
        <dbReference type="Proteomes" id="UP000029367"/>
    </source>
</evidence>
<proteinExistence type="predicted"/>
<dbReference type="Proteomes" id="UP000029367">
    <property type="component" value="Segment"/>
</dbReference>
<sequence length="794" mass="84790">MANSYNAYVANGTQTAFLVTFEQRVFTQIQVYLNSELQTSGYTYNSVTKQIIFDTAPLAGVIVRLQRYTSEVLLNKFGQDAAFTGSNLDENFEQILFKAEETQEAWLAPLDRALRVPNSEVSINALPNVAGRRNKALGFDNNGQPFMVPLVDIPDSALAIALAMNDGGKWIGTLGGGTFLDRQDTVCLSEFTNNTGYASVAAACQACFDYAKANNKVVDARGWEGTVNSTITMDGIEVVGGTWNGTADIRLLNATFRNFSASKVRVCYWGGNVRIADYEFTDHPSASKVASILFQGNIAGGSYVIENGVHRNGYFGILQQGTGEAIDNGVIRNIALMDMSGDGIEMNVINKHYDGGLSIENIYLENINGINPTSNPSFVSNWGIGIGLAGQGPFGWDAAETQYAKNITVRGVHAPRGVRQVIHFEVSKNCSVYDVHANPDLTVSNGTGLTAAGVITYGCKDIVIDGVYGEPIVGSTGTDPAAVRLVMCEWGSNQAGAGGVPGASNPSFNMTLRNIYTKTGRIYAGIGSDDVNTNVYHLENIHCYRLSLFGVATILNMTNVTGVDFDCVGDDSSGGTSSNGVYPRRKTVLNMVNVNFYGPGNTEGALYSKARYSDISTLNSNVRAIPYTNIQGDVGVILSPVNRMYTLPNDLATLTGGEFPTGKEFCEGTVLFKTDGTGGNFIVTRFGAYIPDDGNNFKVRAAAAGQTYLEQNLTPAGTQASTSWLYHKPISAGTRLNIPGAGPSGGTLTVTVMRAPYQVDNNIGNPVRIDISPAIVTAIPAGTQLAATYPVAFI</sequence>
<dbReference type="RefSeq" id="YP_009101389.1">
    <property type="nucleotide sequence ID" value="NC_025445.1"/>
</dbReference>
<dbReference type="KEGG" id="vg:22277689"/>